<comment type="caution">
    <text evidence="2">The sequence shown here is derived from an EMBL/GenBank/DDBJ whole genome shotgun (WGS) entry which is preliminary data.</text>
</comment>
<reference evidence="1 4" key="1">
    <citation type="submission" date="2019-08" db="EMBL/GenBank/DDBJ databases">
        <title>Comparison of rpoB and gyrB Sequences from Mobiluncus Species and Development of a Multiplex PCR Method for Clinical Detection of Mobiluncus curtisii and Mobiluncus mulieris.</title>
        <authorList>
            <person name="Yang L."/>
            <person name="Shen Y."/>
            <person name="Xu G."/>
            <person name="Shu L.-B."/>
            <person name="Hu J."/>
            <person name="Zhang R."/>
            <person name="Wang Y."/>
            <person name="Zhou H.-W."/>
            <person name="Zhang X."/>
        </authorList>
    </citation>
    <scope>NUCLEOTIDE SEQUENCE [LARGE SCALE GENOMIC DNA]</scope>
    <source>
        <strain evidence="1 4">M26</strain>
    </source>
</reference>
<sequence length="154" mass="18304">MGMSAEDFGAVLAELNGPTPLADAFETCFPQQDDNRWWFSIRTHATSVFLSKEYFDFETARRNKVKRSYKELLARKVWESHSFTRRPELRLWILEALGLLKNDKEVLKTMLEMETNTSRCTYLKDLFTWDEIEDAARKEFHRLVNESPMTHRNY</sequence>
<name>A0A2X1RZV6_9ACTO</name>
<evidence type="ECO:0000313" key="4">
    <source>
        <dbReference type="Proteomes" id="UP001209486"/>
    </source>
</evidence>
<protein>
    <submittedName>
        <fullName evidence="2">Uncharacterized protein</fullName>
    </submittedName>
</protein>
<dbReference type="Proteomes" id="UP000582487">
    <property type="component" value="Unassembled WGS sequence"/>
</dbReference>
<dbReference type="EMBL" id="JABCUV010000006">
    <property type="protein sequence ID" value="NMW93283.1"/>
    <property type="molecule type" value="Genomic_DNA"/>
</dbReference>
<dbReference type="EMBL" id="VSZY01000022">
    <property type="protein sequence ID" value="MCU9969704.1"/>
    <property type="molecule type" value="Genomic_DNA"/>
</dbReference>
<accession>A0A2X1RZV6</accession>
<evidence type="ECO:0000313" key="1">
    <source>
        <dbReference type="EMBL" id="MCU9969704.1"/>
    </source>
</evidence>
<gene>
    <name evidence="1" type="ORF">FYZ43_09995</name>
    <name evidence="2" type="ORF">HHJ74_06165</name>
</gene>
<evidence type="ECO:0000313" key="3">
    <source>
        <dbReference type="Proteomes" id="UP000582487"/>
    </source>
</evidence>
<dbReference type="RefSeq" id="WP_004008483.1">
    <property type="nucleotide sequence ID" value="NZ_CAMXYF010000005.1"/>
</dbReference>
<dbReference type="Proteomes" id="UP001209486">
    <property type="component" value="Unassembled WGS sequence"/>
</dbReference>
<evidence type="ECO:0000313" key="2">
    <source>
        <dbReference type="EMBL" id="NMW93283.1"/>
    </source>
</evidence>
<proteinExistence type="predicted"/>
<dbReference type="AlphaFoldDB" id="A0A2X1RZV6"/>
<organism evidence="2 3">
    <name type="scientific">Mobiluncus mulieris</name>
    <dbReference type="NCBI Taxonomy" id="2052"/>
    <lineage>
        <taxon>Bacteria</taxon>
        <taxon>Bacillati</taxon>
        <taxon>Actinomycetota</taxon>
        <taxon>Actinomycetes</taxon>
        <taxon>Actinomycetales</taxon>
        <taxon>Actinomycetaceae</taxon>
        <taxon>Mobiluncus</taxon>
    </lineage>
</organism>
<dbReference type="OrthoDB" id="3266336at2"/>
<reference evidence="2 3" key="2">
    <citation type="submission" date="2020-04" db="EMBL/GenBank/DDBJ databases">
        <title>Antimicrobial susceptibility and clonality of vaginal-derived multi-drug resistant Mobiluncus isolates in China.</title>
        <authorList>
            <person name="Zhang X."/>
        </authorList>
    </citation>
    <scope>NUCLEOTIDE SEQUENCE [LARGE SCALE GENOMIC DNA]</scope>
    <source>
        <strain evidence="2 3">7</strain>
    </source>
</reference>